<gene>
    <name evidence="1" type="ORF">OVA965_LOCUS14953</name>
    <name evidence="2" type="ORF">TMI583_LOCUS14957</name>
</gene>
<reference evidence="1" key="1">
    <citation type="submission" date="2021-02" db="EMBL/GenBank/DDBJ databases">
        <authorList>
            <person name="Nowell W R."/>
        </authorList>
    </citation>
    <scope>NUCLEOTIDE SEQUENCE</scope>
</reference>
<feature type="non-terminal residue" evidence="1">
    <location>
        <position position="1380"/>
    </location>
</feature>
<evidence type="ECO:0000313" key="3">
    <source>
        <dbReference type="Proteomes" id="UP000677228"/>
    </source>
</evidence>
<organism evidence="1 3">
    <name type="scientific">Didymodactylos carnosus</name>
    <dbReference type="NCBI Taxonomy" id="1234261"/>
    <lineage>
        <taxon>Eukaryota</taxon>
        <taxon>Metazoa</taxon>
        <taxon>Spiralia</taxon>
        <taxon>Gnathifera</taxon>
        <taxon>Rotifera</taxon>
        <taxon>Eurotatoria</taxon>
        <taxon>Bdelloidea</taxon>
        <taxon>Philodinida</taxon>
        <taxon>Philodinidae</taxon>
        <taxon>Didymodactylos</taxon>
    </lineage>
</organism>
<evidence type="ECO:0000313" key="2">
    <source>
        <dbReference type="EMBL" id="CAF3778034.1"/>
    </source>
</evidence>
<evidence type="ECO:0000313" key="1">
    <source>
        <dbReference type="EMBL" id="CAF1009160.1"/>
    </source>
</evidence>
<dbReference type="Proteomes" id="UP000677228">
    <property type="component" value="Unassembled WGS sequence"/>
</dbReference>
<sequence length="1380" mass="162910">TRVVYETLLRSATQTDILNFVLNGKDLKQVLPSNDRTQYKFPNVSTIIGSIMHCKPNDITTPPDNFQHFIEQTNEWFKWFERFIDTFHPIIEWLKTYNVDEVKTLLTDIHQTQQQDAQLLFVRTVVERMIKSLKPFTDLHRLCYNFNCLTAFAITQPGELDINLKSPDFILQMKRSCPSNFFVVDEKIHDKLAVRLNGQQLVQWSLACENSSCNIEIICNKIEIYKKDNVQINKHVLSGEFEVQKSGHLEILINNLASNAPRTLWYHVKMSNFSTCFLFRGIFTQFYEKYFERAQQLSEDDINKILKEVFKFIDKLLTGNISLLEMSDLKSIFRTNNIDIRNEVKNLISSSAKDKIDKNQVDHICDWLQTYQYFSFIQPIIECIQMFNIINDTYEDDDNDDHFLQHLQTINSDNQNSPLKDIAHSYKILKQQFQGLDNRHFELIKLVTFECSSVIQMLQKSNWHSQSGRRRFQELRDNLTTLFQLQERNNMILNALIVTHNVCEPFILKAKNLQEFVQRLLNLHNLDESLKQIRIVNDNNQLVNMWLSIDETNTLDNALITMEHLYKTGEVHIYLQRLKTEQSYFEIDYYIDTIQNKEQHLEDYDDEQQQHQHEDKRIKFTMSMSDIEDHKRQLTFTNVDLNNMLHTKLLLNEQLKILHIIEKIYLVLTKLEKSGHPEYQLKHKKFEIYDRQGKISTMLTKLKNNHDEPSITTAADQQLELYIKSRTENLTSICRTMEIDHENYLHVLDHYRDECQILKLYSNRQIMILLILLSSSSYNETKRLFLQNLFDKNYQWDTRNQDLIQQTVHQLTIDCLVHYLNSLRISFDSSMKNLSQLLEENSLYNGDSIDVCLKKLCQFINKIFFSGKKFLPSSTTSTMMKKNNSQRKITTTTQQRENQQYLVKLPTKTSITGHDLDMNTFCIVLTILHEQLPSSYQILWASSCTEEDIQLFFSRIRTYTESIFIVMDIDKMHHRLRELLLNEQASLTAITDQVTHREVYYFSRELSCRKGMKQWICTTRNVNVNTVRANFEHLNYTPPEIHIILGVAGIGKTHRINTKYKTNKTTCISITDKINLSTLTKTFLSLNTADNIQTVYLNISIHSPFEELNRILFSLFLCGTLTDLSSGLTFSLLKNKRFKFIIEVPYMEKLQMSVKQNFDYLLPVLSIVCQNQLEEVTNENYQLFIGDSEELVARFLKAFDDKTIDRMLIVNPDETEQPVKFDRLPDDHQCRLQIHRMLDRYASEIPRNKIFELSFTKFLYRRVQFFLGGFYSLNQTVKHLGTTVMKQMIEEAKTLSQIDFSNDNFRKVYLVYDPGFSLQILHTNWSVVPIELKRLFRHRDPLEGSEFCNKNPFAKCLSWLINIPYDQFERLMNESKFVLT</sequence>
<proteinExistence type="predicted"/>
<dbReference type="Proteomes" id="UP000682733">
    <property type="component" value="Unassembled WGS sequence"/>
</dbReference>
<dbReference type="EMBL" id="CAJNOK010006617">
    <property type="protein sequence ID" value="CAF1009160.1"/>
    <property type="molecule type" value="Genomic_DNA"/>
</dbReference>
<dbReference type="EMBL" id="CAJOBA010006625">
    <property type="protein sequence ID" value="CAF3778034.1"/>
    <property type="molecule type" value="Genomic_DNA"/>
</dbReference>
<protein>
    <submittedName>
        <fullName evidence="1">Uncharacterized protein</fullName>
    </submittedName>
</protein>
<accession>A0A8S2DUX2</accession>
<feature type="non-terminal residue" evidence="1">
    <location>
        <position position="1"/>
    </location>
</feature>
<comment type="caution">
    <text evidence="1">The sequence shown here is derived from an EMBL/GenBank/DDBJ whole genome shotgun (WGS) entry which is preliminary data.</text>
</comment>
<name>A0A8S2DUX2_9BILA</name>